<evidence type="ECO:0000259" key="1">
    <source>
        <dbReference type="Pfam" id="PF24832"/>
    </source>
</evidence>
<name>B1NC17_STUST</name>
<dbReference type="AlphaFoldDB" id="B1NC17"/>
<proteinExistence type="predicted"/>
<sequence length="101" mass="11838">MKAEQKPLCEWINSLPTMSREIWLWIPDGTNELIESTPCLSVSSWDLSPEEQELQEAELKKGGLRYLFCKDQIEDIADNLQQQKPSCSREDLFLALNFYWK</sequence>
<organism evidence="2">
    <name type="scientific">Stutzerimonas stutzeri</name>
    <name type="common">Pseudomonas stutzeri</name>
    <dbReference type="NCBI Taxonomy" id="316"/>
    <lineage>
        <taxon>Bacteria</taxon>
        <taxon>Pseudomonadati</taxon>
        <taxon>Pseudomonadota</taxon>
        <taxon>Gammaproteobacteria</taxon>
        <taxon>Pseudomonadales</taxon>
        <taxon>Pseudomonadaceae</taxon>
        <taxon>Stutzerimonas</taxon>
    </lineage>
</organism>
<dbReference type="EMBL" id="EF439838">
    <property type="protein sequence ID" value="ABS31636.1"/>
    <property type="molecule type" value="Genomic_DNA"/>
</dbReference>
<feature type="domain" description="DUF7716" evidence="1">
    <location>
        <begin position="16"/>
        <end position="101"/>
    </location>
</feature>
<dbReference type="Pfam" id="PF24832">
    <property type="entry name" value="DUF7716"/>
    <property type="match status" value="1"/>
</dbReference>
<reference evidence="2" key="1">
    <citation type="journal article" date="2008" name="J. Bacteriol.">
        <title>A family of insertion sequences that impacts integrons by specific targeting of gene cassette recombination sites, the IS1111-attC Group.</title>
        <authorList>
            <person name="Tetu S.G."/>
            <person name="Holmes A.J."/>
        </authorList>
    </citation>
    <scope>NUCLEOTIDE SEQUENCE</scope>
    <source>
        <strain evidence="2">ATCC 14405</strain>
    </source>
</reference>
<accession>B1NC17</accession>
<evidence type="ECO:0000313" key="2">
    <source>
        <dbReference type="EMBL" id="ABS31636.1"/>
    </source>
</evidence>
<dbReference type="InterPro" id="IPR056133">
    <property type="entry name" value="DUF7716"/>
</dbReference>
<dbReference type="RefSeq" id="WP_194475258.1">
    <property type="nucleotide sequence ID" value="NZ_CP036186.1"/>
</dbReference>
<protein>
    <recommendedName>
        <fullName evidence="1">DUF7716 domain-containing protein</fullName>
    </recommendedName>
</protein>